<name>A0A497EWB2_9CREN</name>
<dbReference type="EMBL" id="QMQZ01000066">
    <property type="protein sequence ID" value="RLE51271.1"/>
    <property type="molecule type" value="Genomic_DNA"/>
</dbReference>
<evidence type="ECO:0000313" key="2">
    <source>
        <dbReference type="EMBL" id="RLE51271.1"/>
    </source>
</evidence>
<accession>A0A497EWB2</accession>
<feature type="transmembrane region" description="Helical" evidence="1">
    <location>
        <begin position="36"/>
        <end position="60"/>
    </location>
</feature>
<evidence type="ECO:0000313" key="3">
    <source>
        <dbReference type="Proteomes" id="UP000268446"/>
    </source>
</evidence>
<gene>
    <name evidence="2" type="ORF">DRJ20_02365</name>
</gene>
<feature type="transmembrane region" description="Helical" evidence="1">
    <location>
        <begin position="85"/>
        <end position="109"/>
    </location>
</feature>
<sequence length="244" mass="27384">MVACFDFIGVDFLDLNDILSRAWDFTVKLTRDIGNLIILFVLNLIPIVDLVFVGYCARIIRLGDSIDEPPRMTGFWDAFVDGLKVFFAALIYAFIPLLIVGVSLFPLVFRRGMVIWQRFPLQVFFIGVALWGSLLATVIGFLLFIVGAMGIIHMIKTGSFAKAFAVTEILSLIGEVGWGRYLGWLIVMYILSLVVASLNSIHWIVFAIASVFYAVFVARSAHYIYPRRSELVGNPLGRLEVAYE</sequence>
<proteinExistence type="predicted"/>
<dbReference type="AlphaFoldDB" id="A0A497EWB2"/>
<dbReference type="Proteomes" id="UP000268446">
    <property type="component" value="Unassembled WGS sequence"/>
</dbReference>
<comment type="caution">
    <text evidence="2">The sequence shown here is derived from an EMBL/GenBank/DDBJ whole genome shotgun (WGS) entry which is preliminary data.</text>
</comment>
<evidence type="ECO:0000256" key="1">
    <source>
        <dbReference type="SAM" id="Phobius"/>
    </source>
</evidence>
<evidence type="ECO:0008006" key="4">
    <source>
        <dbReference type="Google" id="ProtNLM"/>
    </source>
</evidence>
<feature type="transmembrane region" description="Helical" evidence="1">
    <location>
        <begin position="121"/>
        <end position="152"/>
    </location>
</feature>
<feature type="transmembrane region" description="Helical" evidence="1">
    <location>
        <begin position="178"/>
        <end position="196"/>
    </location>
</feature>
<dbReference type="InterPro" id="IPR025098">
    <property type="entry name" value="DUF4013"/>
</dbReference>
<keyword evidence="1" id="KW-0812">Transmembrane</keyword>
<dbReference type="Pfam" id="PF13197">
    <property type="entry name" value="DUF4013"/>
    <property type="match status" value="1"/>
</dbReference>
<protein>
    <recommendedName>
        <fullName evidence="4">DUF4013 domain-containing protein</fullName>
    </recommendedName>
</protein>
<organism evidence="2 3">
    <name type="scientific">Thermoproteota archaeon</name>
    <dbReference type="NCBI Taxonomy" id="2056631"/>
    <lineage>
        <taxon>Archaea</taxon>
        <taxon>Thermoproteota</taxon>
    </lineage>
</organism>
<feature type="transmembrane region" description="Helical" evidence="1">
    <location>
        <begin position="203"/>
        <end position="225"/>
    </location>
</feature>
<reference evidence="2 3" key="1">
    <citation type="submission" date="2018-06" db="EMBL/GenBank/DDBJ databases">
        <title>Extensive metabolic versatility and redundancy in microbially diverse, dynamic hydrothermal sediments.</title>
        <authorList>
            <person name="Dombrowski N."/>
            <person name="Teske A."/>
            <person name="Baker B.J."/>
        </authorList>
    </citation>
    <scope>NUCLEOTIDE SEQUENCE [LARGE SCALE GENOMIC DNA]</scope>
    <source>
        <strain evidence="2">B29_G17</strain>
    </source>
</reference>
<keyword evidence="1" id="KW-1133">Transmembrane helix</keyword>
<keyword evidence="1" id="KW-0472">Membrane</keyword>